<dbReference type="InterPro" id="IPR011032">
    <property type="entry name" value="GroES-like_sf"/>
</dbReference>
<dbReference type="InterPro" id="IPR013149">
    <property type="entry name" value="ADH-like_C"/>
</dbReference>
<dbReference type="Pfam" id="PF00107">
    <property type="entry name" value="ADH_zinc_N"/>
    <property type="match status" value="1"/>
</dbReference>
<keyword evidence="2 6" id="KW-0479">Metal-binding</keyword>
<evidence type="ECO:0000256" key="2">
    <source>
        <dbReference type="ARBA" id="ARBA00022723"/>
    </source>
</evidence>
<name>A0A937RJ94_9ACTN</name>
<dbReference type="SMART" id="SM00829">
    <property type="entry name" value="PKS_ER"/>
    <property type="match status" value="1"/>
</dbReference>
<dbReference type="Gene3D" id="3.40.50.720">
    <property type="entry name" value="NAD(P)-binding Rossmann-like Domain"/>
    <property type="match status" value="1"/>
</dbReference>
<dbReference type="InterPro" id="IPR023921">
    <property type="entry name" value="ADH_Zn_actinomycetes"/>
</dbReference>
<evidence type="ECO:0000256" key="5">
    <source>
        <dbReference type="ARBA" id="ARBA00023027"/>
    </source>
</evidence>
<dbReference type="InterPro" id="IPR002328">
    <property type="entry name" value="ADH_Zn_CS"/>
</dbReference>
<evidence type="ECO:0000313" key="8">
    <source>
        <dbReference type="EMBL" id="MBL7627398.1"/>
    </source>
</evidence>
<evidence type="ECO:0000256" key="4">
    <source>
        <dbReference type="ARBA" id="ARBA00023002"/>
    </source>
</evidence>
<feature type="domain" description="Enoyl reductase (ER)" evidence="7">
    <location>
        <begin position="10"/>
        <end position="366"/>
    </location>
</feature>
<dbReference type="GO" id="GO:0046294">
    <property type="term" value="P:formaldehyde catabolic process"/>
    <property type="evidence" value="ECO:0007669"/>
    <property type="project" value="TreeGrafter"/>
</dbReference>
<gene>
    <name evidence="8" type="ORF">I7412_09490</name>
</gene>
<accession>A0A937RJ94</accession>
<evidence type="ECO:0000256" key="3">
    <source>
        <dbReference type="ARBA" id="ARBA00022833"/>
    </source>
</evidence>
<dbReference type="SUPFAM" id="SSF51735">
    <property type="entry name" value="NAD(P)-binding Rossmann-fold domains"/>
    <property type="match status" value="1"/>
</dbReference>
<dbReference type="InterPro" id="IPR013154">
    <property type="entry name" value="ADH-like_N"/>
</dbReference>
<organism evidence="8 9">
    <name type="scientific">Frankia nepalensis</name>
    <dbReference type="NCBI Taxonomy" id="1836974"/>
    <lineage>
        <taxon>Bacteria</taxon>
        <taxon>Bacillati</taxon>
        <taxon>Actinomycetota</taxon>
        <taxon>Actinomycetes</taxon>
        <taxon>Frankiales</taxon>
        <taxon>Frankiaceae</taxon>
        <taxon>Frankia</taxon>
    </lineage>
</organism>
<dbReference type="PROSITE" id="PS00059">
    <property type="entry name" value="ADH_ZINC"/>
    <property type="match status" value="1"/>
</dbReference>
<keyword evidence="4 8" id="KW-0560">Oxidoreductase</keyword>
<dbReference type="SUPFAM" id="SSF50129">
    <property type="entry name" value="GroES-like"/>
    <property type="match status" value="2"/>
</dbReference>
<dbReference type="Pfam" id="PF08240">
    <property type="entry name" value="ADH_N"/>
    <property type="match status" value="1"/>
</dbReference>
<dbReference type="InterPro" id="IPR036291">
    <property type="entry name" value="NAD(P)-bd_dom_sf"/>
</dbReference>
<keyword evidence="3 6" id="KW-0862">Zinc</keyword>
<dbReference type="PANTHER" id="PTHR43880">
    <property type="entry name" value="ALCOHOL DEHYDROGENASE"/>
    <property type="match status" value="1"/>
</dbReference>
<dbReference type="AlphaFoldDB" id="A0A937RJ94"/>
<dbReference type="GO" id="GO:0008270">
    <property type="term" value="F:zinc ion binding"/>
    <property type="evidence" value="ECO:0007669"/>
    <property type="project" value="InterPro"/>
</dbReference>
<dbReference type="PANTHER" id="PTHR43880:SF12">
    <property type="entry name" value="ALCOHOL DEHYDROGENASE CLASS-3"/>
    <property type="match status" value="1"/>
</dbReference>
<comment type="cofactor">
    <cofactor evidence="6">
        <name>Zn(2+)</name>
        <dbReference type="ChEBI" id="CHEBI:29105"/>
    </cofactor>
</comment>
<dbReference type="GO" id="GO:0051903">
    <property type="term" value="F:S-(hydroxymethyl)glutathione dehydrogenase [NAD(P)+] activity"/>
    <property type="evidence" value="ECO:0007669"/>
    <property type="project" value="TreeGrafter"/>
</dbReference>
<reference evidence="8" key="1">
    <citation type="submission" date="2020-12" db="EMBL/GenBank/DDBJ databases">
        <title>Genomic characterization of non-nitrogen-fixing Frankia strains.</title>
        <authorList>
            <person name="Carlos-Shanley C."/>
            <person name="Guerra T."/>
            <person name="Hahn D."/>
        </authorList>
    </citation>
    <scope>NUCLEOTIDE SEQUENCE</scope>
    <source>
        <strain evidence="8">CN6</strain>
    </source>
</reference>
<comment type="caution">
    <text evidence="8">The sequence shown here is derived from an EMBL/GenBank/DDBJ whole genome shotgun (WGS) entry which is preliminary data.</text>
</comment>
<dbReference type="EMBL" id="JAEACQ010000160">
    <property type="protein sequence ID" value="MBL7627398.1"/>
    <property type="molecule type" value="Genomic_DNA"/>
</dbReference>
<evidence type="ECO:0000313" key="9">
    <source>
        <dbReference type="Proteomes" id="UP000604475"/>
    </source>
</evidence>
<dbReference type="EC" id="1.1.99.36" evidence="8"/>
<evidence type="ECO:0000259" key="7">
    <source>
        <dbReference type="SMART" id="SM00829"/>
    </source>
</evidence>
<evidence type="ECO:0000256" key="6">
    <source>
        <dbReference type="RuleBase" id="RU361277"/>
    </source>
</evidence>
<dbReference type="NCBIfam" id="TIGR03989">
    <property type="entry name" value="Rxyl_3153"/>
    <property type="match status" value="1"/>
</dbReference>
<dbReference type="Gene3D" id="3.90.180.10">
    <property type="entry name" value="Medium-chain alcohol dehydrogenases, catalytic domain"/>
    <property type="match status" value="1"/>
</dbReference>
<protein>
    <submittedName>
        <fullName evidence="8">NDMA-dependent alcohol dehydrogenase</fullName>
        <ecNumber evidence="8">1.1.99.36</ecNumber>
    </submittedName>
</protein>
<evidence type="ECO:0000256" key="1">
    <source>
        <dbReference type="ARBA" id="ARBA00008072"/>
    </source>
</evidence>
<dbReference type="Proteomes" id="UP000604475">
    <property type="component" value="Unassembled WGS sequence"/>
</dbReference>
<proteinExistence type="inferred from homology"/>
<dbReference type="CDD" id="cd08279">
    <property type="entry name" value="Zn_ADH_class_III"/>
    <property type="match status" value="1"/>
</dbReference>
<dbReference type="GO" id="GO:0005829">
    <property type="term" value="C:cytosol"/>
    <property type="evidence" value="ECO:0007669"/>
    <property type="project" value="TreeGrafter"/>
</dbReference>
<dbReference type="InterPro" id="IPR020843">
    <property type="entry name" value="ER"/>
</dbReference>
<keyword evidence="5" id="KW-0520">NAD</keyword>
<keyword evidence="9" id="KW-1185">Reference proteome</keyword>
<sequence>MTTRAAVCRGPQQWWDVVDLRLESPRAHEVRIKFMAAGLCRSDEHVRTGLTPVRYPIVGGHEGAGIVESVGPGVTRVAPGDDVVCSSLPVCGRCHYCSTGHQNLCDDGPDTRTGHLPDGSFRFHDGTEDVGALCGLGTFSRYAVVPETSCIRLGEDIPFEVAALIGCGVPTGWGSSVYCAGVSAGDTVVIFGAGGVGSNAVQGARQAGARHVVVVDPVAFKREKALTFGATHVFETAGNARTAVLRMTQGRGADHAIVVVGVLDEQVLNQATSIVGKLGQVTITSGGSRDHLLGVNTGALVGYQQCLQGVRFGGCNPLRDIPRLLDLYRGGELMVDELITTRYGLDDINQGYRDLLEGKNIRGVVIHEH</sequence>
<comment type="similarity">
    <text evidence="1 6">Belongs to the zinc-containing alcohol dehydrogenase family.</text>
</comment>